<feature type="domain" description="Hexokinase N-terminal" evidence="8">
    <location>
        <begin position="18"/>
        <end position="75"/>
    </location>
</feature>
<dbReference type="Gene3D" id="3.40.367.20">
    <property type="match status" value="1"/>
</dbReference>
<evidence type="ECO:0000313" key="9">
    <source>
        <dbReference type="EMBL" id="KAJ8917109.1"/>
    </source>
</evidence>
<dbReference type="GO" id="GO:0008865">
    <property type="term" value="F:fructokinase activity"/>
    <property type="evidence" value="ECO:0007669"/>
    <property type="project" value="TreeGrafter"/>
</dbReference>
<organism evidence="9 10">
    <name type="scientific">Exocentrus adspersus</name>
    <dbReference type="NCBI Taxonomy" id="1586481"/>
    <lineage>
        <taxon>Eukaryota</taxon>
        <taxon>Metazoa</taxon>
        <taxon>Ecdysozoa</taxon>
        <taxon>Arthropoda</taxon>
        <taxon>Hexapoda</taxon>
        <taxon>Insecta</taxon>
        <taxon>Pterygota</taxon>
        <taxon>Neoptera</taxon>
        <taxon>Endopterygota</taxon>
        <taxon>Coleoptera</taxon>
        <taxon>Polyphaga</taxon>
        <taxon>Cucujiformia</taxon>
        <taxon>Chrysomeloidea</taxon>
        <taxon>Cerambycidae</taxon>
        <taxon>Lamiinae</taxon>
        <taxon>Acanthocinini</taxon>
        <taxon>Exocentrus</taxon>
    </lineage>
</organism>
<dbReference type="InterPro" id="IPR043129">
    <property type="entry name" value="ATPase_NBD"/>
</dbReference>
<evidence type="ECO:0000256" key="4">
    <source>
        <dbReference type="ARBA" id="ARBA00044613"/>
    </source>
</evidence>
<name>A0AAV8VS97_9CUCU</name>
<comment type="similarity">
    <text evidence="7">Belongs to the hexokinase family.</text>
</comment>
<protein>
    <recommendedName>
        <fullName evidence="7">Phosphotransferase</fullName>
        <ecNumber evidence="7">2.7.1.-</ecNumber>
    </recommendedName>
</protein>
<evidence type="ECO:0000259" key="8">
    <source>
        <dbReference type="Pfam" id="PF00349"/>
    </source>
</evidence>
<dbReference type="GO" id="GO:0006006">
    <property type="term" value="P:glucose metabolic process"/>
    <property type="evidence" value="ECO:0007669"/>
    <property type="project" value="TreeGrafter"/>
</dbReference>
<feature type="non-terminal residue" evidence="9">
    <location>
        <position position="96"/>
    </location>
</feature>
<dbReference type="Proteomes" id="UP001159042">
    <property type="component" value="Unassembled WGS sequence"/>
</dbReference>
<dbReference type="GO" id="GO:0005536">
    <property type="term" value="F:D-glucose binding"/>
    <property type="evidence" value="ECO:0007669"/>
    <property type="project" value="InterPro"/>
</dbReference>
<evidence type="ECO:0000256" key="2">
    <source>
        <dbReference type="ARBA" id="ARBA00005028"/>
    </source>
</evidence>
<dbReference type="PANTHER" id="PTHR19443:SF16">
    <property type="entry name" value="HEXOKINASE TYPE 1-RELATED"/>
    <property type="match status" value="1"/>
</dbReference>
<dbReference type="AlphaFoldDB" id="A0AAV8VS97"/>
<dbReference type="GO" id="GO:0005829">
    <property type="term" value="C:cytosol"/>
    <property type="evidence" value="ECO:0007669"/>
    <property type="project" value="TreeGrafter"/>
</dbReference>
<comment type="pathway">
    <text evidence="2">Carbohydrate metabolism; hexose metabolism.</text>
</comment>
<comment type="pathway">
    <text evidence="1">Carbohydrate degradation; glycolysis; D-glyceraldehyde 3-phosphate and glycerone phosphate from D-glucose: step 1/4.</text>
</comment>
<comment type="catalytic activity">
    <reaction evidence="4">
        <text>a D-hexose + ATP = a D-hexose 6-phosphate + ADP + H(+)</text>
        <dbReference type="Rhea" id="RHEA:22740"/>
        <dbReference type="ChEBI" id="CHEBI:4194"/>
        <dbReference type="ChEBI" id="CHEBI:15378"/>
        <dbReference type="ChEBI" id="CHEBI:30616"/>
        <dbReference type="ChEBI" id="CHEBI:229467"/>
        <dbReference type="ChEBI" id="CHEBI:456216"/>
        <dbReference type="EC" id="2.7.1.1"/>
    </reaction>
    <physiologicalReaction direction="left-to-right" evidence="4">
        <dbReference type="Rhea" id="RHEA:22741"/>
    </physiologicalReaction>
</comment>
<comment type="catalytic activity">
    <reaction evidence="5">
        <text>D-fructose + ATP = D-fructose 6-phosphate + ADP + H(+)</text>
        <dbReference type="Rhea" id="RHEA:16125"/>
        <dbReference type="ChEBI" id="CHEBI:15378"/>
        <dbReference type="ChEBI" id="CHEBI:30616"/>
        <dbReference type="ChEBI" id="CHEBI:37721"/>
        <dbReference type="ChEBI" id="CHEBI:61527"/>
        <dbReference type="ChEBI" id="CHEBI:456216"/>
        <dbReference type="EC" id="2.7.1.1"/>
    </reaction>
    <physiologicalReaction direction="left-to-right" evidence="5">
        <dbReference type="Rhea" id="RHEA:16126"/>
    </physiologicalReaction>
</comment>
<dbReference type="InterPro" id="IPR022672">
    <property type="entry name" value="Hexokinase_N"/>
</dbReference>
<evidence type="ECO:0000256" key="1">
    <source>
        <dbReference type="ARBA" id="ARBA00004888"/>
    </source>
</evidence>
<dbReference type="GO" id="GO:0005524">
    <property type="term" value="F:ATP binding"/>
    <property type="evidence" value="ECO:0007669"/>
    <property type="project" value="UniProtKB-UniRule"/>
</dbReference>
<keyword evidence="7" id="KW-0418">Kinase</keyword>
<dbReference type="EC" id="2.7.1.-" evidence="7"/>
<keyword evidence="10" id="KW-1185">Reference proteome</keyword>
<evidence type="ECO:0000256" key="3">
    <source>
        <dbReference type="ARBA" id="ARBA00023152"/>
    </source>
</evidence>
<dbReference type="GO" id="GO:0005739">
    <property type="term" value="C:mitochondrion"/>
    <property type="evidence" value="ECO:0007669"/>
    <property type="project" value="TreeGrafter"/>
</dbReference>
<keyword evidence="3 7" id="KW-0324">Glycolysis</keyword>
<keyword evidence="7" id="KW-0808">Transferase</keyword>
<reference evidence="9 10" key="1">
    <citation type="journal article" date="2023" name="Insect Mol. Biol.">
        <title>Genome sequencing provides insights into the evolution of gene families encoding plant cell wall-degrading enzymes in longhorned beetles.</title>
        <authorList>
            <person name="Shin N.R."/>
            <person name="Okamura Y."/>
            <person name="Kirsch R."/>
            <person name="Pauchet Y."/>
        </authorList>
    </citation>
    <scope>NUCLEOTIDE SEQUENCE [LARGE SCALE GENOMIC DNA]</scope>
    <source>
        <strain evidence="9">EAD_L_NR</strain>
    </source>
</reference>
<dbReference type="PANTHER" id="PTHR19443">
    <property type="entry name" value="HEXOKINASE"/>
    <property type="match status" value="1"/>
</dbReference>
<evidence type="ECO:0000256" key="5">
    <source>
        <dbReference type="ARBA" id="ARBA00047905"/>
    </source>
</evidence>
<dbReference type="SUPFAM" id="SSF53067">
    <property type="entry name" value="Actin-like ATPase domain"/>
    <property type="match status" value="1"/>
</dbReference>
<comment type="caution">
    <text evidence="9">The sequence shown here is derived from an EMBL/GenBank/DDBJ whole genome shotgun (WGS) entry which is preliminary data.</text>
</comment>
<comment type="catalytic activity">
    <reaction evidence="6">
        <text>D-glucose + ATP = D-glucose 6-phosphate + ADP + H(+)</text>
        <dbReference type="Rhea" id="RHEA:17825"/>
        <dbReference type="ChEBI" id="CHEBI:4167"/>
        <dbReference type="ChEBI" id="CHEBI:15378"/>
        <dbReference type="ChEBI" id="CHEBI:30616"/>
        <dbReference type="ChEBI" id="CHEBI:61548"/>
        <dbReference type="ChEBI" id="CHEBI:456216"/>
        <dbReference type="EC" id="2.7.1.1"/>
    </reaction>
    <physiologicalReaction direction="left-to-right" evidence="6">
        <dbReference type="Rhea" id="RHEA:17826"/>
    </physiologicalReaction>
</comment>
<gene>
    <name evidence="9" type="ORF">NQ315_012599</name>
</gene>
<dbReference type="Pfam" id="PF00349">
    <property type="entry name" value="Hexokinase_1"/>
    <property type="match status" value="1"/>
</dbReference>
<sequence>MKMAPDVVDTNQFVSPQIRDRCRELILDNDKLRKIMEVLLDNIERGLKKETHADSVVKCFPTYVQDLPNGTGTGSNACYVEKQKNAELWNDVDMGS</sequence>
<dbReference type="GO" id="GO:0004340">
    <property type="term" value="F:glucokinase activity"/>
    <property type="evidence" value="ECO:0007669"/>
    <property type="project" value="TreeGrafter"/>
</dbReference>
<evidence type="ECO:0000256" key="7">
    <source>
        <dbReference type="RuleBase" id="RU362007"/>
    </source>
</evidence>
<dbReference type="GO" id="GO:0001678">
    <property type="term" value="P:intracellular glucose homeostasis"/>
    <property type="evidence" value="ECO:0007669"/>
    <property type="project" value="InterPro"/>
</dbReference>
<dbReference type="GO" id="GO:0006096">
    <property type="term" value="P:glycolytic process"/>
    <property type="evidence" value="ECO:0007669"/>
    <property type="project" value="UniProtKB-KW"/>
</dbReference>
<accession>A0AAV8VS97</accession>
<dbReference type="EMBL" id="JANEYG010000035">
    <property type="protein sequence ID" value="KAJ8917109.1"/>
    <property type="molecule type" value="Genomic_DNA"/>
</dbReference>
<keyword evidence="7" id="KW-0547">Nucleotide-binding</keyword>
<keyword evidence="7" id="KW-0067">ATP-binding</keyword>
<evidence type="ECO:0000256" key="6">
    <source>
        <dbReference type="ARBA" id="ARBA00048160"/>
    </source>
</evidence>
<dbReference type="InterPro" id="IPR001312">
    <property type="entry name" value="Hexokinase"/>
</dbReference>
<evidence type="ECO:0000313" key="10">
    <source>
        <dbReference type="Proteomes" id="UP001159042"/>
    </source>
</evidence>
<proteinExistence type="inferred from homology"/>